<evidence type="ECO:0000256" key="1">
    <source>
        <dbReference type="ARBA" id="ARBA00022679"/>
    </source>
</evidence>
<dbReference type="GO" id="GO:0005524">
    <property type="term" value="F:ATP binding"/>
    <property type="evidence" value="ECO:0007669"/>
    <property type="project" value="UniProtKB-KW"/>
</dbReference>
<protein>
    <recommendedName>
        <fullName evidence="5">Maltokinase N-terminal cap domain-containing protein</fullName>
    </recommendedName>
</protein>
<keyword evidence="1" id="KW-0808">Transferase</keyword>
<evidence type="ECO:0000313" key="7">
    <source>
        <dbReference type="Proteomes" id="UP000050517"/>
    </source>
</evidence>
<dbReference type="AlphaFoldDB" id="A0A0Q1DXY5"/>
<dbReference type="GO" id="GO:0016301">
    <property type="term" value="F:kinase activity"/>
    <property type="evidence" value="ECO:0007669"/>
    <property type="project" value="UniProtKB-KW"/>
</dbReference>
<gene>
    <name evidence="6" type="ORF">Cocul_00252</name>
</gene>
<feature type="domain" description="Maltokinase N-terminal cap" evidence="5">
    <location>
        <begin position="37"/>
        <end position="106"/>
    </location>
</feature>
<keyword evidence="2" id="KW-0547">Nucleotide-binding</keyword>
<dbReference type="Pfam" id="PF18085">
    <property type="entry name" value="Mak_N_cap"/>
    <property type="match status" value="1"/>
</dbReference>
<reference evidence="6 7" key="1">
    <citation type="submission" date="2015-10" db="EMBL/GenBank/DDBJ databases">
        <title>Corynebacteirum lowii and Corynebacterium oculi species nova, derived from human clinical disease and and emended description of Corynebacterium mastiditis.</title>
        <authorList>
            <person name="Bernard K."/>
            <person name="Pacheco A.L."/>
            <person name="Mcdougall C."/>
            <person name="Burtx T."/>
            <person name="Weibe D."/>
            <person name="Tyler S."/>
            <person name="Olson A.B."/>
            <person name="Cnockaert M."/>
            <person name="Eguchi H."/>
            <person name="Kuwahara T."/>
            <person name="Nakayama-Imaohji H."/>
            <person name="Boudewijins M."/>
            <person name="Van Hoecke F."/>
            <person name="Bernier A.-M."/>
            <person name="Vandamme P."/>
        </authorList>
    </citation>
    <scope>NUCLEOTIDE SEQUENCE [LARGE SCALE GENOMIC DNA]</scope>
    <source>
        <strain evidence="6 7">NML 130210</strain>
    </source>
</reference>
<dbReference type="EMBL" id="LKST01000001">
    <property type="protein sequence ID" value="KQB85117.1"/>
    <property type="molecule type" value="Genomic_DNA"/>
</dbReference>
<keyword evidence="4" id="KW-0067">ATP-binding</keyword>
<dbReference type="PATRIC" id="fig|1544416.3.peg.258"/>
<evidence type="ECO:0000256" key="3">
    <source>
        <dbReference type="ARBA" id="ARBA00022777"/>
    </source>
</evidence>
<dbReference type="OrthoDB" id="3787729at2"/>
<comment type="caution">
    <text evidence="6">The sequence shown here is derived from an EMBL/GenBank/DDBJ whole genome shotgun (WGS) entry which is preliminary data.</text>
</comment>
<evidence type="ECO:0000313" key="6">
    <source>
        <dbReference type="EMBL" id="KQB85117.1"/>
    </source>
</evidence>
<evidence type="ECO:0000256" key="4">
    <source>
        <dbReference type="ARBA" id="ARBA00022840"/>
    </source>
</evidence>
<evidence type="ECO:0000259" key="5">
    <source>
        <dbReference type="Pfam" id="PF18085"/>
    </source>
</evidence>
<keyword evidence="3" id="KW-0418">Kinase</keyword>
<organism evidence="6 7">
    <name type="scientific">Corynebacterium oculi</name>
    <dbReference type="NCBI Taxonomy" id="1544416"/>
    <lineage>
        <taxon>Bacteria</taxon>
        <taxon>Bacillati</taxon>
        <taxon>Actinomycetota</taxon>
        <taxon>Actinomycetes</taxon>
        <taxon>Mycobacteriales</taxon>
        <taxon>Corynebacteriaceae</taxon>
        <taxon>Corynebacterium</taxon>
    </lineage>
</organism>
<evidence type="ECO:0000256" key="2">
    <source>
        <dbReference type="ARBA" id="ARBA00022741"/>
    </source>
</evidence>
<dbReference type="InterPro" id="IPR040999">
    <property type="entry name" value="Mak_N_cap"/>
</dbReference>
<dbReference type="STRING" id="1544416.Cocul_00252"/>
<proteinExistence type="predicted"/>
<accession>A0A0Q1DXY5</accession>
<sequence>MSEHHNVAEVYADAQLSPGKEHFQRLFAEREGLMEPGEDLIPQASWRLIDPEGQVGMEVAVVSVRGRFIQVPLAYRPSALPDTAGLLGEMDHSVLGTRYIYDARRDPAFRAALAEAVREGRQPASKKDLGTGEIIPPQVEFRVASGLDAGSAEVAEIKVLPEEPREGMEAQTPGTIVGTWGEGDRRRSAVLVAPGERV</sequence>
<keyword evidence="7" id="KW-1185">Reference proteome</keyword>
<dbReference type="RefSeq" id="WP_055121489.1">
    <property type="nucleotide sequence ID" value="NZ_LKST01000001.1"/>
</dbReference>
<name>A0A0Q1DXY5_9CORY</name>
<dbReference type="Proteomes" id="UP000050517">
    <property type="component" value="Unassembled WGS sequence"/>
</dbReference>